<evidence type="ECO:0000256" key="1">
    <source>
        <dbReference type="SAM" id="Phobius"/>
    </source>
</evidence>
<dbReference type="PATRIC" id="fig|1125725.3.peg.862"/>
<sequence length="324" mass="36205">MPNKTAASDTDTVFQSGRRYANGRNKGMLRITLYGILFFLVILYGLSFVPRSPRERAMRSAFVNEKYAAALDEIEIENAGEKTSLYKKNGTWYGSSGGVVFPAENAKVSELIQHLTKIRKLYTILDSNNTISDKNQPFVSILLKNDLNMSTKVNFYGQNFDQTRRFIRIGESDGPYAAETDCDAFLRADAGFWLDPYIVPQNTEERRIRAADIQSLRIAAKGVLKTLKAGEHGFSEKASKLIALRHGGLAADTEGFYDTGAFSLTVETGRGFRFTATAENGKAGAAALRFDSFQNTVTGTYYEYRYRVSVSAWTLEKIVELFIE</sequence>
<dbReference type="Proteomes" id="UP000016412">
    <property type="component" value="Unassembled WGS sequence"/>
</dbReference>
<protein>
    <recommendedName>
        <fullName evidence="6">PF14238 domain protein</fullName>
    </recommendedName>
</protein>
<keyword evidence="5" id="KW-1185">Reference proteome</keyword>
<dbReference type="STRING" id="1125725.HMPREF1325_1578"/>
<dbReference type="Proteomes" id="UP000016646">
    <property type="component" value="Unassembled WGS sequence"/>
</dbReference>
<dbReference type="AlphaFoldDB" id="U2LL88"/>
<dbReference type="EMBL" id="AVQI01000006">
    <property type="protein sequence ID" value="ERK05006.1"/>
    <property type="molecule type" value="Genomic_DNA"/>
</dbReference>
<keyword evidence="1" id="KW-1133">Transmembrane helix</keyword>
<keyword evidence="1" id="KW-0812">Transmembrane</keyword>
<organism evidence="2 4">
    <name type="scientific">Treponema socranskii subsp. socranskii VPI DR56BR1116 = ATCC 35536</name>
    <dbReference type="NCBI Taxonomy" id="1125725"/>
    <lineage>
        <taxon>Bacteria</taxon>
        <taxon>Pseudomonadati</taxon>
        <taxon>Spirochaetota</taxon>
        <taxon>Spirochaetia</taxon>
        <taxon>Spirochaetales</taxon>
        <taxon>Treponemataceae</taxon>
        <taxon>Treponema</taxon>
    </lineage>
</organism>
<accession>U2LL88</accession>
<proteinExistence type="predicted"/>
<reference evidence="4 5" key="1">
    <citation type="submission" date="2013-08" db="EMBL/GenBank/DDBJ databases">
        <authorList>
            <person name="Durkin A.S."/>
            <person name="Haft D.R."/>
            <person name="McCorrison J."/>
            <person name="Torralba M."/>
            <person name="Gillis M."/>
            <person name="Haft D.H."/>
            <person name="Methe B."/>
            <person name="Sutton G."/>
            <person name="Nelson K.E."/>
        </authorList>
    </citation>
    <scope>NUCLEOTIDE SEQUENCE [LARGE SCALE GENOMIC DNA]</scope>
    <source>
        <strain evidence="3 5">ATCC 35536</strain>
        <strain evidence="2 4">VPI DR56BR1116</strain>
    </source>
</reference>
<comment type="caution">
    <text evidence="2">The sequence shown here is derived from an EMBL/GenBank/DDBJ whole genome shotgun (WGS) entry which is preliminary data.</text>
</comment>
<gene>
    <name evidence="3" type="ORF">HMPREF0860_0606</name>
    <name evidence="2" type="ORF">HMPREF1325_1578</name>
</gene>
<name>U2LL88_TRESO</name>
<dbReference type="RefSeq" id="WP_021329906.1">
    <property type="nucleotide sequence ID" value="NZ_AUZJ01000017.1"/>
</dbReference>
<evidence type="ECO:0008006" key="6">
    <source>
        <dbReference type="Google" id="ProtNLM"/>
    </source>
</evidence>
<feature type="transmembrane region" description="Helical" evidence="1">
    <location>
        <begin position="31"/>
        <end position="49"/>
    </location>
</feature>
<evidence type="ECO:0000313" key="5">
    <source>
        <dbReference type="Proteomes" id="UP000016646"/>
    </source>
</evidence>
<evidence type="ECO:0000313" key="2">
    <source>
        <dbReference type="EMBL" id="ERF61064.1"/>
    </source>
</evidence>
<evidence type="ECO:0000313" key="3">
    <source>
        <dbReference type="EMBL" id="ERK05006.1"/>
    </source>
</evidence>
<evidence type="ECO:0000313" key="4">
    <source>
        <dbReference type="Proteomes" id="UP000016412"/>
    </source>
</evidence>
<keyword evidence="1" id="KW-0472">Membrane</keyword>
<dbReference type="EMBL" id="AUZJ01000017">
    <property type="protein sequence ID" value="ERF61064.1"/>
    <property type="molecule type" value="Genomic_DNA"/>
</dbReference>
<dbReference type="eggNOG" id="ENOG5032DR3">
    <property type="taxonomic scope" value="Bacteria"/>
</dbReference>